<dbReference type="InterPro" id="IPR011008">
    <property type="entry name" value="Dimeric_a/b-barrel"/>
</dbReference>
<dbReference type="RefSeq" id="WP_285571702.1">
    <property type="nucleotide sequence ID" value="NZ_BSDE01000002.1"/>
</dbReference>
<dbReference type="SUPFAM" id="SSF54909">
    <property type="entry name" value="Dimeric alpha+beta barrel"/>
    <property type="match status" value="1"/>
</dbReference>
<protein>
    <recommendedName>
        <fullName evidence="1">ABM domain-containing protein</fullName>
    </recommendedName>
</protein>
<proteinExistence type="predicted"/>
<comment type="caution">
    <text evidence="2">The sequence shown here is derived from an EMBL/GenBank/DDBJ whole genome shotgun (WGS) entry which is preliminary data.</text>
</comment>
<name>A0ABQ5QEV5_9BACT</name>
<dbReference type="Pfam" id="PF03992">
    <property type="entry name" value="ABM"/>
    <property type="match status" value="1"/>
</dbReference>
<keyword evidence="3" id="KW-1185">Reference proteome</keyword>
<accession>A0ABQ5QEV5</accession>
<organism evidence="2 3">
    <name type="scientific">Geothrix limicola</name>
    <dbReference type="NCBI Taxonomy" id="2927978"/>
    <lineage>
        <taxon>Bacteria</taxon>
        <taxon>Pseudomonadati</taxon>
        <taxon>Acidobacteriota</taxon>
        <taxon>Holophagae</taxon>
        <taxon>Holophagales</taxon>
        <taxon>Holophagaceae</taxon>
        <taxon>Geothrix</taxon>
    </lineage>
</organism>
<dbReference type="Proteomes" id="UP001165069">
    <property type="component" value="Unassembled WGS sequence"/>
</dbReference>
<gene>
    <name evidence="2" type="ORF">GETHLI_11820</name>
</gene>
<dbReference type="InterPro" id="IPR007138">
    <property type="entry name" value="ABM_dom"/>
</dbReference>
<dbReference type="Gene3D" id="3.30.70.100">
    <property type="match status" value="1"/>
</dbReference>
<reference evidence="2 3" key="1">
    <citation type="journal article" date="2023" name="Antonie Van Leeuwenhoek">
        <title>Mesoterricola silvestris gen. nov., sp. nov., Mesoterricola sediminis sp. nov., Geothrix oryzae sp. nov., Geothrix edaphica sp. nov., Geothrix rubra sp. nov., and Geothrix limicola sp. nov., six novel members of Acidobacteriota isolated from soils.</title>
        <authorList>
            <person name="Itoh H."/>
            <person name="Sugisawa Y."/>
            <person name="Mise K."/>
            <person name="Xu Z."/>
            <person name="Kuniyasu M."/>
            <person name="Ushijima N."/>
            <person name="Kawano K."/>
            <person name="Kobayashi E."/>
            <person name="Shiratori Y."/>
            <person name="Masuda Y."/>
            <person name="Senoo K."/>
        </authorList>
    </citation>
    <scope>NUCLEOTIDE SEQUENCE [LARGE SCALE GENOMIC DNA]</scope>
    <source>
        <strain evidence="2 3">Red804</strain>
    </source>
</reference>
<evidence type="ECO:0000259" key="1">
    <source>
        <dbReference type="Pfam" id="PF03992"/>
    </source>
</evidence>
<sequence>MSTFIPRPNPAIQPWYRIDSFILPEAAREEFLSAMHQNMAFIRTLPGFQGHRVFEKKAGDGPYNLVTLATWESREALEAAGKEVRAYYQRMGFDMPGLLKRWGVVMVRADYEAPAGLQ</sequence>
<dbReference type="EMBL" id="BSDE01000002">
    <property type="protein sequence ID" value="GLH72680.1"/>
    <property type="molecule type" value="Genomic_DNA"/>
</dbReference>
<feature type="domain" description="ABM" evidence="1">
    <location>
        <begin position="24"/>
        <end position="79"/>
    </location>
</feature>
<evidence type="ECO:0000313" key="2">
    <source>
        <dbReference type="EMBL" id="GLH72680.1"/>
    </source>
</evidence>
<evidence type="ECO:0000313" key="3">
    <source>
        <dbReference type="Proteomes" id="UP001165069"/>
    </source>
</evidence>